<feature type="region of interest" description="Disordered" evidence="1">
    <location>
        <begin position="31"/>
        <end position="82"/>
    </location>
</feature>
<reference evidence="2" key="1">
    <citation type="submission" date="2021-01" db="EMBL/GenBank/DDBJ databases">
        <authorList>
            <person name="Corre E."/>
            <person name="Pelletier E."/>
            <person name="Niang G."/>
            <person name="Scheremetjew M."/>
            <person name="Finn R."/>
            <person name="Kale V."/>
            <person name="Holt S."/>
            <person name="Cochrane G."/>
            <person name="Meng A."/>
            <person name="Brown T."/>
            <person name="Cohen L."/>
        </authorList>
    </citation>
    <scope>NUCLEOTIDE SEQUENCE</scope>
    <source>
        <strain evidence="2">CCMP281</strain>
    </source>
</reference>
<sequence>MQIDMLGDALLLVHANDAVPLAGLRDVVEKDRTNSSKIDSSDTLSSHGSSIGTAMDSGDSSVGLADESAGSGSEEGTHGLVIRSKRPRSDVVVCVTAQRRRSDCSSQPTCISGSMCDDGSCGEASRSEAEAAAFGLASICEDTPMRSEATAAPGPPASSMPRRRVLTEGQRIKLLRMRKLRMLLCAPPPEVGLPPRAADMSILASVAAVASC</sequence>
<name>A0A7S3C2K7_9EUKA</name>
<accession>A0A7S3C2K7</accession>
<proteinExistence type="predicted"/>
<evidence type="ECO:0000256" key="1">
    <source>
        <dbReference type="SAM" id="MobiDB-lite"/>
    </source>
</evidence>
<evidence type="ECO:0000313" key="2">
    <source>
        <dbReference type="EMBL" id="CAE0152416.1"/>
    </source>
</evidence>
<protein>
    <submittedName>
        <fullName evidence="2">Uncharacterized protein</fullName>
    </submittedName>
</protein>
<feature type="compositionally biased region" description="Low complexity" evidence="1">
    <location>
        <begin position="35"/>
        <end position="50"/>
    </location>
</feature>
<gene>
    <name evidence="2" type="ORF">HERI1096_LOCUS39470</name>
</gene>
<dbReference type="AlphaFoldDB" id="A0A7S3C2K7"/>
<dbReference type="EMBL" id="HBHX01071354">
    <property type="protein sequence ID" value="CAE0152416.1"/>
    <property type="molecule type" value="Transcribed_RNA"/>
</dbReference>
<organism evidence="2">
    <name type="scientific">Haptolina ericina</name>
    <dbReference type="NCBI Taxonomy" id="156174"/>
    <lineage>
        <taxon>Eukaryota</taxon>
        <taxon>Haptista</taxon>
        <taxon>Haptophyta</taxon>
        <taxon>Prymnesiophyceae</taxon>
        <taxon>Prymnesiales</taxon>
        <taxon>Prymnesiaceae</taxon>
        <taxon>Haptolina</taxon>
    </lineage>
</organism>